<organism evidence="8 9">
    <name type="scientific">Agaribacter flavus</name>
    <dbReference type="NCBI Taxonomy" id="1902781"/>
    <lineage>
        <taxon>Bacteria</taxon>
        <taxon>Pseudomonadati</taxon>
        <taxon>Pseudomonadota</taxon>
        <taxon>Gammaproteobacteria</taxon>
        <taxon>Alteromonadales</taxon>
        <taxon>Alteromonadaceae</taxon>
        <taxon>Agaribacter</taxon>
    </lineage>
</organism>
<comment type="subcellular location">
    <subcellularLocation>
        <location evidence="1">Cell membrane</location>
        <topology evidence="1">Multi-pass membrane protein</topology>
    </subcellularLocation>
</comment>
<protein>
    <submittedName>
        <fullName evidence="8">DUF350 domain-containing protein</fullName>
    </submittedName>
</protein>
<proteinExistence type="inferred from homology"/>
<feature type="transmembrane region" description="Helical" evidence="7">
    <location>
        <begin position="15"/>
        <end position="32"/>
    </location>
</feature>
<evidence type="ECO:0000256" key="3">
    <source>
        <dbReference type="ARBA" id="ARBA00022475"/>
    </source>
</evidence>
<reference evidence="9" key="1">
    <citation type="journal article" date="2019" name="Int. J. Syst. Evol. Microbiol.">
        <title>The Global Catalogue of Microorganisms (GCM) 10K type strain sequencing project: providing services to taxonomists for standard genome sequencing and annotation.</title>
        <authorList>
            <consortium name="The Broad Institute Genomics Platform"/>
            <consortium name="The Broad Institute Genome Sequencing Center for Infectious Disease"/>
            <person name="Wu L."/>
            <person name="Ma J."/>
        </authorList>
    </citation>
    <scope>NUCLEOTIDE SEQUENCE [LARGE SCALE GENOMIC DNA]</scope>
    <source>
        <strain evidence="9">KCTC 52473</strain>
    </source>
</reference>
<comment type="similarity">
    <text evidence="2">Belongs to the UPF0719 family.</text>
</comment>
<dbReference type="Proteomes" id="UP001595478">
    <property type="component" value="Unassembled WGS sequence"/>
</dbReference>
<feature type="transmembrane region" description="Helical" evidence="7">
    <location>
        <begin position="156"/>
        <end position="176"/>
    </location>
</feature>
<feature type="transmembrane region" description="Helical" evidence="7">
    <location>
        <begin position="122"/>
        <end position="144"/>
    </location>
</feature>
<dbReference type="RefSeq" id="WP_376918991.1">
    <property type="nucleotide sequence ID" value="NZ_JBHRSW010000006.1"/>
</dbReference>
<gene>
    <name evidence="8" type="ORF">ACFOHL_04410</name>
</gene>
<dbReference type="InterPro" id="IPR007140">
    <property type="entry name" value="DUF350"/>
</dbReference>
<keyword evidence="5 7" id="KW-1133">Transmembrane helix</keyword>
<evidence type="ECO:0000256" key="7">
    <source>
        <dbReference type="SAM" id="Phobius"/>
    </source>
</evidence>
<evidence type="ECO:0000256" key="2">
    <source>
        <dbReference type="ARBA" id="ARBA00005779"/>
    </source>
</evidence>
<evidence type="ECO:0000256" key="4">
    <source>
        <dbReference type="ARBA" id="ARBA00022692"/>
    </source>
</evidence>
<accession>A0ABV7FNL3</accession>
<feature type="transmembrane region" description="Helical" evidence="7">
    <location>
        <begin position="53"/>
        <end position="75"/>
    </location>
</feature>
<evidence type="ECO:0000313" key="9">
    <source>
        <dbReference type="Proteomes" id="UP001595478"/>
    </source>
</evidence>
<comment type="caution">
    <text evidence="8">The sequence shown here is derived from an EMBL/GenBank/DDBJ whole genome shotgun (WGS) entry which is preliminary data.</text>
</comment>
<feature type="transmembrane region" description="Helical" evidence="7">
    <location>
        <begin position="239"/>
        <end position="258"/>
    </location>
</feature>
<evidence type="ECO:0000256" key="6">
    <source>
        <dbReference type="ARBA" id="ARBA00023136"/>
    </source>
</evidence>
<keyword evidence="3" id="KW-1003">Cell membrane</keyword>
<keyword evidence="6 7" id="KW-0472">Membrane</keyword>
<sequence>MEQLVKLLPIAGDTVVYLAIDISIAILLLFAIRSLSGFFTKISVRQELGEKDNFAFGISIAGRMLSLTIVLSAVVGRHVNMGFEAAAVGMFLFGAMGILLVKIGRFAHDKLVLNRLDKDDMIAQKNVSVALVDASSGIAAAIIAKSIIDWAQGADVNAFIAVFSGALVVLAVLLFTTRLYEYRFAESNQNSSFQKTLCNGQIALAIQHSGNLIGIAIAVSSASKLLAFEATAYVSNLTGWLIVGLGLAFSLMLITSVAKRVVLLGVNWKSEVALQHNIGVASIEAVLSIGIALLFSNVFVST</sequence>
<dbReference type="EMBL" id="JBHRSW010000006">
    <property type="protein sequence ID" value="MFC3120848.1"/>
    <property type="molecule type" value="Genomic_DNA"/>
</dbReference>
<dbReference type="PANTHER" id="PTHR40043">
    <property type="entry name" value="UPF0719 INNER MEMBRANE PROTEIN YJFL"/>
    <property type="match status" value="1"/>
</dbReference>
<dbReference type="Pfam" id="PF03994">
    <property type="entry name" value="DUF350"/>
    <property type="match status" value="2"/>
</dbReference>
<evidence type="ECO:0000313" key="8">
    <source>
        <dbReference type="EMBL" id="MFC3120848.1"/>
    </source>
</evidence>
<evidence type="ECO:0000256" key="1">
    <source>
        <dbReference type="ARBA" id="ARBA00004651"/>
    </source>
</evidence>
<feature type="transmembrane region" description="Helical" evidence="7">
    <location>
        <begin position="278"/>
        <end position="300"/>
    </location>
</feature>
<feature type="transmembrane region" description="Helical" evidence="7">
    <location>
        <begin position="81"/>
        <end position="101"/>
    </location>
</feature>
<keyword evidence="9" id="KW-1185">Reference proteome</keyword>
<keyword evidence="4 7" id="KW-0812">Transmembrane</keyword>
<dbReference type="PANTHER" id="PTHR40043:SF1">
    <property type="entry name" value="UPF0719 INNER MEMBRANE PROTEIN YJFL"/>
    <property type="match status" value="1"/>
</dbReference>
<name>A0ABV7FNL3_9ALTE</name>
<evidence type="ECO:0000256" key="5">
    <source>
        <dbReference type="ARBA" id="ARBA00022989"/>
    </source>
</evidence>